<dbReference type="InterPro" id="IPR020843">
    <property type="entry name" value="ER"/>
</dbReference>
<dbReference type="InterPro" id="IPR013154">
    <property type="entry name" value="ADH-like_N"/>
</dbReference>
<dbReference type="EMBL" id="QLYX01000001">
    <property type="protein sequence ID" value="RAY16689.1"/>
    <property type="molecule type" value="Genomic_DNA"/>
</dbReference>
<sequence>MRVIRVERFGGPEVLVAVDAPEPVAEDGQVMIEVAAVDVIFVETSIRGGWGEEFFDVRPPYVPGGAVAGTVVSAGAGVEAGWVGRRVAARVGVKDGAGGGYAERVAVPAGRLAEVPEGLGLAEAAALLHDGPTALALLEQNGIRPGERVLILAAGGGMGVLLVQLARAAGARVVAAARGGAKLELARKLGADVAVDYTGPGWAGRVVEATGGAGPDLVLDGAGGRIGREAFEITAPGGRFSAHGAPGGGFTEIDPAEAGRRGITVRGIQHVQLVPAERDRLIGRALAEAAAGRLTPVIGRTFPLERAADAHAAIESRAVVGKTLLLP</sequence>
<dbReference type="InterPro" id="IPR013149">
    <property type="entry name" value="ADH-like_C"/>
</dbReference>
<dbReference type="Gene3D" id="3.90.180.10">
    <property type="entry name" value="Medium-chain alcohol dehydrogenases, catalytic domain"/>
    <property type="match status" value="1"/>
</dbReference>
<accession>A0A365HCC9</accession>
<evidence type="ECO:0000256" key="2">
    <source>
        <dbReference type="ARBA" id="ARBA00023002"/>
    </source>
</evidence>
<proteinExistence type="predicted"/>
<dbReference type="Pfam" id="PF08240">
    <property type="entry name" value="ADH_N"/>
    <property type="match status" value="1"/>
</dbReference>
<dbReference type="RefSeq" id="WP_111862741.1">
    <property type="nucleotide sequence ID" value="NZ_QLYX01000001.1"/>
</dbReference>
<dbReference type="OrthoDB" id="5195079at2"/>
<keyword evidence="5" id="KW-1185">Reference proteome</keyword>
<reference evidence="4 5" key="1">
    <citation type="submission" date="2018-06" db="EMBL/GenBank/DDBJ databases">
        <title>Actinomadura craniellae sp. nov. isolated from marine sponge Craniella sp.</title>
        <authorList>
            <person name="Li L."/>
            <person name="Xu Q.H."/>
            <person name="Lin H.W."/>
            <person name="Lu Y.H."/>
        </authorList>
    </citation>
    <scope>NUCLEOTIDE SEQUENCE [LARGE SCALE GENOMIC DNA]</scope>
    <source>
        <strain evidence="4 5">LHW63021</strain>
    </source>
</reference>
<gene>
    <name evidence="4" type="ORF">DPM19_00435</name>
</gene>
<dbReference type="GO" id="GO:0003960">
    <property type="term" value="F:quinone reductase (NADPH) activity"/>
    <property type="evidence" value="ECO:0007669"/>
    <property type="project" value="TreeGrafter"/>
</dbReference>
<dbReference type="InterPro" id="IPR011032">
    <property type="entry name" value="GroES-like_sf"/>
</dbReference>
<feature type="domain" description="Enoyl reductase (ER)" evidence="3">
    <location>
        <begin position="10"/>
        <end position="325"/>
    </location>
</feature>
<dbReference type="AlphaFoldDB" id="A0A365HCC9"/>
<dbReference type="PANTHER" id="PTHR48106:SF13">
    <property type="entry name" value="QUINONE OXIDOREDUCTASE-RELATED"/>
    <property type="match status" value="1"/>
</dbReference>
<dbReference type="SUPFAM" id="SSF50129">
    <property type="entry name" value="GroES-like"/>
    <property type="match status" value="1"/>
</dbReference>
<evidence type="ECO:0000256" key="1">
    <source>
        <dbReference type="ARBA" id="ARBA00022857"/>
    </source>
</evidence>
<protein>
    <submittedName>
        <fullName evidence="4">NADPH:quinone reductase</fullName>
    </submittedName>
</protein>
<dbReference type="InterPro" id="IPR036291">
    <property type="entry name" value="NAD(P)-bd_dom_sf"/>
</dbReference>
<dbReference type="GO" id="GO:0005829">
    <property type="term" value="C:cytosol"/>
    <property type="evidence" value="ECO:0007669"/>
    <property type="project" value="TreeGrafter"/>
</dbReference>
<dbReference type="InterPro" id="IPR002364">
    <property type="entry name" value="Quin_OxRdtase/zeta-crystal_CS"/>
</dbReference>
<dbReference type="GO" id="GO:0070402">
    <property type="term" value="F:NADPH binding"/>
    <property type="evidence" value="ECO:0007669"/>
    <property type="project" value="TreeGrafter"/>
</dbReference>
<dbReference type="Proteomes" id="UP000251891">
    <property type="component" value="Unassembled WGS sequence"/>
</dbReference>
<evidence type="ECO:0000313" key="4">
    <source>
        <dbReference type="EMBL" id="RAY16689.1"/>
    </source>
</evidence>
<dbReference type="Gene3D" id="3.40.50.720">
    <property type="entry name" value="NAD(P)-binding Rossmann-like Domain"/>
    <property type="match status" value="1"/>
</dbReference>
<dbReference type="SUPFAM" id="SSF51735">
    <property type="entry name" value="NAD(P)-binding Rossmann-fold domains"/>
    <property type="match status" value="1"/>
</dbReference>
<organism evidence="4 5">
    <name type="scientific">Actinomadura craniellae</name>
    <dbReference type="NCBI Taxonomy" id="2231787"/>
    <lineage>
        <taxon>Bacteria</taxon>
        <taxon>Bacillati</taxon>
        <taxon>Actinomycetota</taxon>
        <taxon>Actinomycetes</taxon>
        <taxon>Streptosporangiales</taxon>
        <taxon>Thermomonosporaceae</taxon>
        <taxon>Actinomadura</taxon>
    </lineage>
</organism>
<dbReference type="GO" id="GO:0035925">
    <property type="term" value="F:mRNA 3'-UTR AU-rich region binding"/>
    <property type="evidence" value="ECO:0007669"/>
    <property type="project" value="TreeGrafter"/>
</dbReference>
<dbReference type="GO" id="GO:0008270">
    <property type="term" value="F:zinc ion binding"/>
    <property type="evidence" value="ECO:0007669"/>
    <property type="project" value="InterPro"/>
</dbReference>
<keyword evidence="2" id="KW-0560">Oxidoreductase</keyword>
<dbReference type="Pfam" id="PF00107">
    <property type="entry name" value="ADH_zinc_N"/>
    <property type="match status" value="1"/>
</dbReference>
<comment type="caution">
    <text evidence="4">The sequence shown here is derived from an EMBL/GenBank/DDBJ whole genome shotgun (WGS) entry which is preliminary data.</text>
</comment>
<dbReference type="PANTHER" id="PTHR48106">
    <property type="entry name" value="QUINONE OXIDOREDUCTASE PIG3-RELATED"/>
    <property type="match status" value="1"/>
</dbReference>
<name>A0A365HCC9_9ACTN</name>
<evidence type="ECO:0000259" key="3">
    <source>
        <dbReference type="SMART" id="SM00829"/>
    </source>
</evidence>
<dbReference type="SMART" id="SM00829">
    <property type="entry name" value="PKS_ER"/>
    <property type="match status" value="1"/>
</dbReference>
<dbReference type="PROSITE" id="PS01162">
    <property type="entry name" value="QOR_ZETA_CRYSTAL"/>
    <property type="match status" value="1"/>
</dbReference>
<evidence type="ECO:0000313" key="5">
    <source>
        <dbReference type="Proteomes" id="UP000251891"/>
    </source>
</evidence>
<keyword evidence="1" id="KW-0521">NADP</keyword>